<dbReference type="CDD" id="cd04476">
    <property type="entry name" value="RPA1_DBD_C"/>
    <property type="match status" value="1"/>
</dbReference>
<dbReference type="Gene3D" id="2.40.50.140">
    <property type="entry name" value="Nucleic acid-binding proteins"/>
    <property type="match status" value="3"/>
</dbReference>
<evidence type="ECO:0000259" key="7">
    <source>
        <dbReference type="Pfam" id="PF02721"/>
    </source>
</evidence>
<comment type="similarity">
    <text evidence="1">Belongs to the replication factor A protein 1 family.</text>
</comment>
<dbReference type="CDD" id="cd04481">
    <property type="entry name" value="RPA1_DBD_B_like"/>
    <property type="match status" value="1"/>
</dbReference>
<evidence type="ECO:0000259" key="8">
    <source>
        <dbReference type="Pfam" id="PF08646"/>
    </source>
</evidence>
<dbReference type="Pfam" id="PF08646">
    <property type="entry name" value="Rep_fac-A_C"/>
    <property type="match status" value="1"/>
</dbReference>
<reference evidence="10" key="1">
    <citation type="journal article" date="2024" name="IScience">
        <title>Strigolactones Initiate the Formation of Haustorium-like Structures in Castilleja.</title>
        <authorList>
            <person name="Buerger M."/>
            <person name="Peterson D."/>
            <person name="Chory J."/>
        </authorList>
    </citation>
    <scope>NUCLEOTIDE SEQUENCE [LARGE SCALE GENOMIC DNA]</scope>
</reference>
<evidence type="ECO:0000256" key="6">
    <source>
        <dbReference type="SAM" id="MobiDB-lite"/>
    </source>
</evidence>
<protein>
    <submittedName>
        <fullName evidence="9">Uncharacterized protein</fullName>
    </submittedName>
</protein>
<evidence type="ECO:0000313" key="9">
    <source>
        <dbReference type="EMBL" id="KAL3648867.1"/>
    </source>
</evidence>
<dbReference type="PANTHER" id="PTHR47165:SF4">
    <property type="entry name" value="OS03G0429900 PROTEIN"/>
    <property type="match status" value="1"/>
</dbReference>
<dbReference type="AlphaFoldDB" id="A0ABD3E3I4"/>
<proteinExistence type="inferred from homology"/>
<dbReference type="GO" id="GO:0003677">
    <property type="term" value="F:DNA binding"/>
    <property type="evidence" value="ECO:0007669"/>
    <property type="project" value="UniProtKB-KW"/>
</dbReference>
<evidence type="ECO:0000256" key="4">
    <source>
        <dbReference type="ARBA" id="ARBA00022833"/>
    </source>
</evidence>
<keyword evidence="10" id="KW-1185">Reference proteome</keyword>
<evidence type="ECO:0000256" key="2">
    <source>
        <dbReference type="ARBA" id="ARBA00022723"/>
    </source>
</evidence>
<dbReference type="InterPro" id="IPR003871">
    <property type="entry name" value="RFA1B/D_OB_1st"/>
</dbReference>
<gene>
    <name evidence="9" type="ORF">CASFOL_005270</name>
</gene>
<sequence length="543" mass="61797">MAKKEKCQASRPVKEVNRTDRPSLKLRVVRRFYRSGASPNSKSLEIVFHDLEGGRITGIVKSMHLQSYDARFIQGRVYAIRTNTYYVENNTGKFLTTLHKFKIVIHAKTFMIDMPEESFFPDFMFDFRNFKTLDDPNNVDETHLFDVIGRVTEIHSEKEIQVDSKPIRLIEIILEDLSGHQLSCTLWGKYVDDILIFEGNVKAEPPIIILQLCRAKLFRDKVTLSNSFDATQIHTLDTIPAIVDFKSKIINTGLDRTKTNSRGSLSSFRLEYDDLASGKTTVNSVESIFVVDEPINFWVCAIIGSVIGDWSYLGCPKCNKKLEPVGLENICDSCYKSFPTGIHRYKLQLEVLDQTSNVSILCWDREAEKLIGRPCQELRKEYEKNLKAENMDLPHDLNKLVDQTILFKVKVERKNLHKENAVFPVTRLVTDPDVVSKYNSLTLENESGADFLTLMLNEDLDAGMNSEDEVNTPIKKVNGTRVLGESSTIKSLSFDGEGMGSSTANKNKNCSMTKIQYMRKFVVQDDDEDDKEEQGCVEEDKSG</sequence>
<keyword evidence="4" id="KW-0862">Zinc</keyword>
<dbReference type="InterPro" id="IPR013955">
    <property type="entry name" value="Rep_factor-A_C"/>
</dbReference>
<dbReference type="SUPFAM" id="SSF50249">
    <property type="entry name" value="Nucleic acid-binding proteins"/>
    <property type="match status" value="2"/>
</dbReference>
<dbReference type="InterPro" id="IPR047192">
    <property type="entry name" value="Euk_RPA1_DBD_C"/>
</dbReference>
<dbReference type="EMBL" id="JAVIJP010000007">
    <property type="protein sequence ID" value="KAL3648867.1"/>
    <property type="molecule type" value="Genomic_DNA"/>
</dbReference>
<feature type="domain" description="Replication factor A C-terminal" evidence="8">
    <location>
        <begin position="310"/>
        <end position="420"/>
    </location>
</feature>
<keyword evidence="5" id="KW-0238">DNA-binding</keyword>
<dbReference type="PANTHER" id="PTHR47165">
    <property type="entry name" value="OS03G0429900 PROTEIN"/>
    <property type="match status" value="1"/>
</dbReference>
<name>A0ABD3E3I4_9LAMI</name>
<feature type="compositionally biased region" description="Acidic residues" evidence="6">
    <location>
        <begin position="524"/>
        <end position="537"/>
    </location>
</feature>
<evidence type="ECO:0000256" key="5">
    <source>
        <dbReference type="ARBA" id="ARBA00023125"/>
    </source>
</evidence>
<dbReference type="GO" id="GO:0008270">
    <property type="term" value="F:zinc ion binding"/>
    <property type="evidence" value="ECO:0007669"/>
    <property type="project" value="UniProtKB-KW"/>
</dbReference>
<dbReference type="Proteomes" id="UP001632038">
    <property type="component" value="Unassembled WGS sequence"/>
</dbReference>
<dbReference type="InterPro" id="IPR012340">
    <property type="entry name" value="NA-bd_OB-fold"/>
</dbReference>
<feature type="domain" description="Replication protein A 70 kDa DNA-binding subunit B/D first OB fold" evidence="7">
    <location>
        <begin position="25"/>
        <end position="111"/>
    </location>
</feature>
<comment type="caution">
    <text evidence="9">The sequence shown here is derived from an EMBL/GenBank/DDBJ whole genome shotgun (WGS) entry which is preliminary data.</text>
</comment>
<accession>A0ABD3E3I4</accession>
<keyword evidence="3" id="KW-0863">Zinc-finger</keyword>
<feature type="region of interest" description="Disordered" evidence="6">
    <location>
        <begin position="524"/>
        <end position="543"/>
    </location>
</feature>
<organism evidence="9 10">
    <name type="scientific">Castilleja foliolosa</name>
    <dbReference type="NCBI Taxonomy" id="1961234"/>
    <lineage>
        <taxon>Eukaryota</taxon>
        <taxon>Viridiplantae</taxon>
        <taxon>Streptophyta</taxon>
        <taxon>Embryophyta</taxon>
        <taxon>Tracheophyta</taxon>
        <taxon>Spermatophyta</taxon>
        <taxon>Magnoliopsida</taxon>
        <taxon>eudicotyledons</taxon>
        <taxon>Gunneridae</taxon>
        <taxon>Pentapetalae</taxon>
        <taxon>asterids</taxon>
        <taxon>lamiids</taxon>
        <taxon>Lamiales</taxon>
        <taxon>Orobanchaceae</taxon>
        <taxon>Pedicularideae</taxon>
        <taxon>Castillejinae</taxon>
        <taxon>Castilleja</taxon>
    </lineage>
</organism>
<evidence type="ECO:0000256" key="3">
    <source>
        <dbReference type="ARBA" id="ARBA00022771"/>
    </source>
</evidence>
<keyword evidence="2" id="KW-0479">Metal-binding</keyword>
<evidence type="ECO:0000313" key="10">
    <source>
        <dbReference type="Proteomes" id="UP001632038"/>
    </source>
</evidence>
<evidence type="ECO:0000256" key="1">
    <source>
        <dbReference type="ARBA" id="ARBA00005690"/>
    </source>
</evidence>
<dbReference type="Pfam" id="PF02721">
    <property type="entry name" value="DUF223"/>
    <property type="match status" value="1"/>
</dbReference>